<feature type="transmembrane region" description="Helical" evidence="11">
    <location>
        <begin position="236"/>
        <end position="255"/>
    </location>
</feature>
<proteinExistence type="inferred from homology"/>
<feature type="compositionally biased region" description="Basic and acidic residues" evidence="12">
    <location>
        <begin position="50"/>
        <end position="59"/>
    </location>
</feature>
<dbReference type="GO" id="GO:0015369">
    <property type="term" value="F:calcium:proton antiporter activity"/>
    <property type="evidence" value="ECO:0007669"/>
    <property type="project" value="UniProtKB-UniRule"/>
</dbReference>
<dbReference type="Pfam" id="PF01699">
    <property type="entry name" value="Na_Ca_ex"/>
    <property type="match status" value="2"/>
</dbReference>
<dbReference type="AlphaFoldDB" id="A0A7S0RX33"/>
<dbReference type="NCBIfam" id="TIGR00846">
    <property type="entry name" value="caca2"/>
    <property type="match status" value="1"/>
</dbReference>
<keyword evidence="3 11" id="KW-0813">Transport</keyword>
<feature type="transmembrane region" description="Helical" evidence="11">
    <location>
        <begin position="78"/>
        <end position="94"/>
    </location>
</feature>
<evidence type="ECO:0000256" key="1">
    <source>
        <dbReference type="ARBA" id="ARBA00004127"/>
    </source>
</evidence>
<accession>A0A7S0RX33</accession>
<dbReference type="GO" id="GO:0009705">
    <property type="term" value="C:plant-type vacuole membrane"/>
    <property type="evidence" value="ECO:0007669"/>
    <property type="project" value="TreeGrafter"/>
</dbReference>
<evidence type="ECO:0000256" key="4">
    <source>
        <dbReference type="ARBA" id="ARBA00022449"/>
    </source>
</evidence>
<keyword evidence="4 11" id="KW-0050">Antiport</keyword>
<evidence type="ECO:0000256" key="5">
    <source>
        <dbReference type="ARBA" id="ARBA00022568"/>
    </source>
</evidence>
<evidence type="ECO:0000256" key="8">
    <source>
        <dbReference type="ARBA" id="ARBA00022989"/>
    </source>
</evidence>
<reference evidence="14" key="1">
    <citation type="submission" date="2021-01" db="EMBL/GenBank/DDBJ databases">
        <authorList>
            <person name="Corre E."/>
            <person name="Pelletier E."/>
            <person name="Niang G."/>
            <person name="Scheremetjew M."/>
            <person name="Finn R."/>
            <person name="Kale V."/>
            <person name="Holt S."/>
            <person name="Cochrane G."/>
            <person name="Meng A."/>
            <person name="Brown T."/>
            <person name="Cohen L."/>
        </authorList>
    </citation>
    <scope>NUCLEOTIDE SEQUENCE</scope>
    <source>
        <strain evidence="14">CCMP722</strain>
    </source>
</reference>
<gene>
    <name evidence="14" type="ORF">POBO1169_LOCUS19316</name>
</gene>
<keyword evidence="9 11" id="KW-0406">Ion transport</keyword>
<keyword evidence="8 11" id="KW-1133">Transmembrane helix</keyword>
<dbReference type="InterPro" id="IPR004837">
    <property type="entry name" value="NaCa_Exmemb"/>
</dbReference>
<keyword evidence="6 11" id="KW-0812">Transmembrane</keyword>
<dbReference type="GO" id="GO:0012505">
    <property type="term" value="C:endomembrane system"/>
    <property type="evidence" value="ECO:0007669"/>
    <property type="project" value="UniProtKB-SubCell"/>
</dbReference>
<dbReference type="NCBIfam" id="TIGR00378">
    <property type="entry name" value="cax"/>
    <property type="match status" value="1"/>
</dbReference>
<feature type="transmembrane region" description="Helical" evidence="11">
    <location>
        <begin position="405"/>
        <end position="424"/>
    </location>
</feature>
<dbReference type="PANTHER" id="PTHR31503:SF22">
    <property type="entry name" value="VACUOLAR CALCIUM ION TRANSPORTER"/>
    <property type="match status" value="1"/>
</dbReference>
<dbReference type="PANTHER" id="PTHR31503">
    <property type="entry name" value="VACUOLAR CALCIUM ION TRANSPORTER"/>
    <property type="match status" value="1"/>
</dbReference>
<feature type="transmembrane region" description="Helical" evidence="11">
    <location>
        <begin position="164"/>
        <end position="185"/>
    </location>
</feature>
<protein>
    <recommendedName>
        <fullName evidence="11">Vacuolar cation/proton exchanger</fullName>
    </recommendedName>
</protein>
<evidence type="ECO:0000256" key="9">
    <source>
        <dbReference type="ARBA" id="ARBA00023065"/>
    </source>
</evidence>
<evidence type="ECO:0000256" key="2">
    <source>
        <dbReference type="ARBA" id="ARBA00008248"/>
    </source>
</evidence>
<evidence type="ECO:0000313" key="14">
    <source>
        <dbReference type="EMBL" id="CAD8689850.1"/>
    </source>
</evidence>
<dbReference type="InterPro" id="IPR004798">
    <property type="entry name" value="CAX-like"/>
</dbReference>
<feature type="transmembrane region" description="Helical" evidence="11">
    <location>
        <begin position="131"/>
        <end position="152"/>
    </location>
</feature>
<comment type="subcellular location">
    <subcellularLocation>
        <location evidence="1">Endomembrane system</location>
        <topology evidence="1">Multi-pass membrane protein</topology>
    </subcellularLocation>
    <subcellularLocation>
        <location evidence="11">Vacuole membrane</location>
    </subcellularLocation>
</comment>
<organism evidence="14">
    <name type="scientific">Pyramimonas obovata</name>
    <dbReference type="NCBI Taxonomy" id="1411642"/>
    <lineage>
        <taxon>Eukaryota</taxon>
        <taxon>Viridiplantae</taxon>
        <taxon>Chlorophyta</taxon>
        <taxon>Pyramimonadophyceae</taxon>
        <taxon>Pyramimonadales</taxon>
        <taxon>Pyramimonadaceae</taxon>
        <taxon>Pyramimonas</taxon>
        <taxon>Pyramimonas incertae sedis</taxon>
    </lineage>
</organism>
<keyword evidence="11" id="KW-0926">Vacuole</keyword>
<comment type="caution">
    <text evidence="11">Lacks conserved residue(s) required for the propagation of feature annotation.</text>
</comment>
<dbReference type="EMBL" id="HBFA01038608">
    <property type="protein sequence ID" value="CAD8689850.1"/>
    <property type="molecule type" value="Transcribed_RNA"/>
</dbReference>
<feature type="region of interest" description="Disordered" evidence="12">
    <location>
        <begin position="35"/>
        <end position="62"/>
    </location>
</feature>
<evidence type="ECO:0000259" key="13">
    <source>
        <dbReference type="Pfam" id="PF01699"/>
    </source>
</evidence>
<evidence type="ECO:0000256" key="11">
    <source>
        <dbReference type="RuleBase" id="RU365028"/>
    </source>
</evidence>
<comment type="function">
    <text evidence="11">Vacuolar cation/proton exchanger (CAX). Translocates Ca(2+) and other metal ions into vacuoles using the proton gradient formed by H(+)-ATPase and H(+)-pyrophosphatase.</text>
</comment>
<evidence type="ECO:0000256" key="3">
    <source>
        <dbReference type="ARBA" id="ARBA00022448"/>
    </source>
</evidence>
<evidence type="ECO:0000256" key="12">
    <source>
        <dbReference type="SAM" id="MobiDB-lite"/>
    </source>
</evidence>
<evidence type="ECO:0000256" key="7">
    <source>
        <dbReference type="ARBA" id="ARBA00022837"/>
    </source>
</evidence>
<comment type="similarity">
    <text evidence="2">Belongs to the Ca(2+):cation antiporter (CaCA) (TC 2.A.19) family. Cation/proton exchanger (CAX) subfamily.</text>
</comment>
<dbReference type="Gene3D" id="1.20.1420.30">
    <property type="entry name" value="NCX, central ion-binding region"/>
    <property type="match status" value="1"/>
</dbReference>
<name>A0A7S0RX33_9CHLO</name>
<keyword evidence="5 11" id="KW-0109">Calcium transport</keyword>
<dbReference type="InterPro" id="IPR044880">
    <property type="entry name" value="NCX_ion-bd_dom_sf"/>
</dbReference>
<feature type="transmembrane region" description="Helical" evidence="11">
    <location>
        <begin position="344"/>
        <end position="371"/>
    </location>
</feature>
<feature type="domain" description="Sodium/calcium exchanger membrane region" evidence="13">
    <location>
        <begin position="282"/>
        <end position="422"/>
    </location>
</feature>
<dbReference type="InterPro" id="IPR004713">
    <property type="entry name" value="CaH_exchang"/>
</dbReference>
<feature type="domain" description="Sodium/calcium exchanger membrane region" evidence="13">
    <location>
        <begin position="100"/>
        <end position="253"/>
    </location>
</feature>
<keyword evidence="7 11" id="KW-0106">Calcium</keyword>
<evidence type="ECO:0000256" key="6">
    <source>
        <dbReference type="ARBA" id="ARBA00022692"/>
    </source>
</evidence>
<feature type="transmembrane region" description="Helical" evidence="11">
    <location>
        <begin position="377"/>
        <end position="398"/>
    </location>
</feature>
<feature type="transmembrane region" description="Helical" evidence="11">
    <location>
        <begin position="197"/>
        <end position="216"/>
    </location>
</feature>
<keyword evidence="10 11" id="KW-0472">Membrane</keyword>
<dbReference type="GO" id="GO:0006874">
    <property type="term" value="P:intracellular calcium ion homeostasis"/>
    <property type="evidence" value="ECO:0007669"/>
    <property type="project" value="TreeGrafter"/>
</dbReference>
<sequence>MVRKDAEKEIELEEGTRMLEEEDKFKNLKDLVAERTGGKADDDDSDDDKSDGSSDKKVGPDSFDLVESTKDIMFTSSLNWLLVLVPVAMVGKAMGFSDGWMFLLSLLPICPLAERLGYVTEQMASYTNPTLGGLLNATFGNMTEIIVSFFALKSGLLRVVQLSLLGSILSNLLLVLGCAFFIGGTKYKTQTFNKTGVAMNSALLLLAVISLSVPSVLHTTHTEMHGTSSELALSRFTSLLLLGVYGTFLYFQLVTHRDLYEEEDDDDEEEEEVGQTFGGCLIWLTIITIFISVLSDYLVDAIEGAAESIGMPVAFISVIVLPIVGNAAEHASAVIFAMKNKMDIAIGVAIGSATQISLLVIPLMILMGWAVGQPLDLNLHVFETTTFIMTVITVAFVVQDGQSNWLKGMTLTLAYCILAASFFFHKDNKLTDQNATTWVDSASLNSAVAITNLNDTSSA</sequence>
<feature type="transmembrane region" description="Helical" evidence="11">
    <location>
        <begin position="276"/>
        <end position="294"/>
    </location>
</feature>
<evidence type="ECO:0000256" key="10">
    <source>
        <dbReference type="ARBA" id="ARBA00023136"/>
    </source>
</evidence>